<comment type="similarity">
    <text evidence="1 5">Belongs to the CDC6/cdc18 family.</text>
</comment>
<evidence type="ECO:0000256" key="1">
    <source>
        <dbReference type="ARBA" id="ARBA00006184"/>
    </source>
</evidence>
<keyword evidence="4 5" id="KW-0067">ATP-binding</keyword>
<dbReference type="GO" id="GO:0006260">
    <property type="term" value="P:DNA replication"/>
    <property type="evidence" value="ECO:0007669"/>
    <property type="project" value="UniProtKB-UniRule"/>
</dbReference>
<evidence type="ECO:0000256" key="5">
    <source>
        <dbReference type="HAMAP-Rule" id="MF_01407"/>
    </source>
</evidence>
<keyword evidence="2 5" id="KW-0235">DNA replication</keyword>
<dbReference type="Gene3D" id="3.40.50.300">
    <property type="entry name" value="P-loop containing nucleotide triphosphate hydrolases"/>
    <property type="match status" value="1"/>
</dbReference>
<protein>
    <recommendedName>
        <fullName evidence="5">ORC1-type DNA replication protein</fullName>
    </recommendedName>
</protein>
<evidence type="ECO:0000259" key="6">
    <source>
        <dbReference type="SMART" id="SM00382"/>
    </source>
</evidence>
<dbReference type="STRING" id="1227498.C492_11025"/>
<sequence>MTLSIMNEFRFEPTGNIFKEREALLEEWTPEKLVGRDEELSQYHAALQPVIEGETPSNIFLYGKSGVGKTAATRFLLHLLKRDAEDVDGLDLHTIEINCDGLNSSYQTAVALVNELRDPANQISNTGYPQASVYQFLFDELDRLGGTVLIVLDEVDHIQDDSLLYKLPRARSNGDVTNARLGVIGISNDLSFRNQLSSKVRSSLCEKEVSFSAYDANELCEVLRQRVEVAFQDDVLDDGVIEMCAAYGAKDSGDARQALDLLLESGDIARENNDDLVTESHVAKARERLQTDQVIEGISNYSRHGQLVLWALTILEEEGKTPVRTREIREPYEALCGSEGSDPVSDRAVREYLAELETLGIISSTQINRGKGGGKYKEHKLGQSISSVKTGLKELLGTTP</sequence>
<dbReference type="Pfam" id="PF09079">
    <property type="entry name" value="WHD_Cdc6"/>
    <property type="match status" value="1"/>
</dbReference>
<comment type="function">
    <text evidence="5">Involved in regulation of DNA replication.</text>
</comment>
<dbReference type="EMBL" id="AOIA01000102">
    <property type="protein sequence ID" value="ELY59597.1"/>
    <property type="molecule type" value="Genomic_DNA"/>
</dbReference>
<dbReference type="SUPFAM" id="SSF46785">
    <property type="entry name" value="Winged helix' DNA-binding domain"/>
    <property type="match status" value="1"/>
</dbReference>
<dbReference type="InterPro" id="IPR036390">
    <property type="entry name" value="WH_DNA-bd_sf"/>
</dbReference>
<keyword evidence="3 5" id="KW-0547">Nucleotide-binding</keyword>
<feature type="binding site" evidence="5">
    <location>
        <begin position="67"/>
        <end position="71"/>
    </location>
    <ligand>
        <name>ATP</name>
        <dbReference type="ChEBI" id="CHEBI:30616"/>
    </ligand>
</feature>
<feature type="binding site" evidence="5">
    <location>
        <position position="214"/>
    </location>
    <ligand>
        <name>ATP</name>
        <dbReference type="ChEBI" id="CHEBI:30616"/>
    </ligand>
</feature>
<evidence type="ECO:0000313" key="9">
    <source>
        <dbReference type="Proteomes" id="UP000011531"/>
    </source>
</evidence>
<feature type="domain" description="Cdc6 C-terminal" evidence="7">
    <location>
        <begin position="309"/>
        <end position="392"/>
    </location>
</feature>
<dbReference type="InterPro" id="IPR050311">
    <property type="entry name" value="ORC1/CDC6"/>
</dbReference>
<dbReference type="InterPro" id="IPR003593">
    <property type="entry name" value="AAA+_ATPase"/>
</dbReference>
<keyword evidence="8" id="KW-0132">Cell division</keyword>
<feature type="binding site" evidence="5">
    <location>
        <position position="226"/>
    </location>
    <ligand>
        <name>ATP</name>
        <dbReference type="ChEBI" id="CHEBI:30616"/>
    </ligand>
</feature>
<keyword evidence="9" id="KW-1185">Reference proteome</keyword>
<dbReference type="SMART" id="SM01074">
    <property type="entry name" value="Cdc6_C"/>
    <property type="match status" value="1"/>
</dbReference>
<dbReference type="InterPro" id="IPR036388">
    <property type="entry name" value="WH-like_DNA-bd_sf"/>
</dbReference>
<evidence type="ECO:0000313" key="8">
    <source>
        <dbReference type="EMBL" id="ELY59597.1"/>
    </source>
</evidence>
<dbReference type="FunFam" id="1.10.8.60:FF:000073">
    <property type="entry name" value="ORC1-type DNA replication protein"/>
    <property type="match status" value="1"/>
</dbReference>
<keyword evidence="8" id="KW-0131">Cell cycle</keyword>
<dbReference type="SMART" id="SM00382">
    <property type="entry name" value="AAA"/>
    <property type="match status" value="1"/>
</dbReference>
<reference evidence="8 9" key="1">
    <citation type="journal article" date="2014" name="PLoS Genet.">
        <title>Phylogenetically driven sequencing of extremely halophilic archaea reveals strategies for static and dynamic osmo-response.</title>
        <authorList>
            <person name="Becker E.A."/>
            <person name="Seitzer P.M."/>
            <person name="Tritt A."/>
            <person name="Larsen D."/>
            <person name="Krusor M."/>
            <person name="Yao A.I."/>
            <person name="Wu D."/>
            <person name="Madern D."/>
            <person name="Eisen J.A."/>
            <person name="Darling A.E."/>
            <person name="Facciotti M.T."/>
        </authorList>
    </citation>
    <scope>NUCLEOTIDE SEQUENCE [LARGE SCALE GENOMIC DNA]</scope>
    <source>
        <strain evidence="8 9">DSM 18795</strain>
    </source>
</reference>
<dbReference type="PANTHER" id="PTHR10763:SF22">
    <property type="entry name" value="ORC1-TYPE DNA REPLICATION PROTEIN"/>
    <property type="match status" value="1"/>
</dbReference>
<dbReference type="InterPro" id="IPR014277">
    <property type="entry name" value="Orc1/Cdc6_arc"/>
</dbReference>
<dbReference type="InterPro" id="IPR055237">
    <property type="entry name" value="Cdc6_lid"/>
</dbReference>
<dbReference type="Pfam" id="PF13191">
    <property type="entry name" value="AAA_16"/>
    <property type="match status" value="1"/>
</dbReference>
<dbReference type="AlphaFoldDB" id="L9XD94"/>
<dbReference type="InterPro" id="IPR041664">
    <property type="entry name" value="AAA_16"/>
</dbReference>
<dbReference type="CDD" id="cd08768">
    <property type="entry name" value="Cdc6_C"/>
    <property type="match status" value="1"/>
</dbReference>
<dbReference type="SUPFAM" id="SSF52540">
    <property type="entry name" value="P-loop containing nucleoside triphosphate hydrolases"/>
    <property type="match status" value="1"/>
</dbReference>
<evidence type="ECO:0000259" key="7">
    <source>
        <dbReference type="SMART" id="SM01074"/>
    </source>
</evidence>
<dbReference type="PATRIC" id="fig|1227498.3.peg.2149"/>
<proteinExistence type="inferred from homology"/>
<evidence type="ECO:0000256" key="4">
    <source>
        <dbReference type="ARBA" id="ARBA00022840"/>
    </source>
</evidence>
<organism evidence="8 9">
    <name type="scientific">Natronococcus jeotgali DSM 18795</name>
    <dbReference type="NCBI Taxonomy" id="1227498"/>
    <lineage>
        <taxon>Archaea</taxon>
        <taxon>Methanobacteriati</taxon>
        <taxon>Methanobacteriota</taxon>
        <taxon>Stenosarchaea group</taxon>
        <taxon>Halobacteria</taxon>
        <taxon>Halobacteriales</taxon>
        <taxon>Natrialbaceae</taxon>
        <taxon>Natronococcus</taxon>
    </lineage>
</organism>
<dbReference type="GO" id="GO:0051301">
    <property type="term" value="P:cell division"/>
    <property type="evidence" value="ECO:0007669"/>
    <property type="project" value="UniProtKB-KW"/>
</dbReference>
<dbReference type="Gene3D" id="1.10.8.60">
    <property type="match status" value="1"/>
</dbReference>
<evidence type="ECO:0000256" key="3">
    <source>
        <dbReference type="ARBA" id="ARBA00022741"/>
    </source>
</evidence>
<dbReference type="Pfam" id="PF22703">
    <property type="entry name" value="Cdc6_lid"/>
    <property type="match status" value="1"/>
</dbReference>
<gene>
    <name evidence="8" type="ORF">C492_11025</name>
</gene>
<dbReference type="HAMAP" id="MF_01407">
    <property type="entry name" value="ORC1_type_DNA_replic_protein"/>
    <property type="match status" value="1"/>
</dbReference>
<feature type="domain" description="AAA+ ATPase" evidence="6">
    <location>
        <begin position="55"/>
        <end position="210"/>
    </location>
</feature>
<dbReference type="CDD" id="cd00009">
    <property type="entry name" value="AAA"/>
    <property type="match status" value="1"/>
</dbReference>
<dbReference type="Proteomes" id="UP000011531">
    <property type="component" value="Unassembled WGS sequence"/>
</dbReference>
<dbReference type="PANTHER" id="PTHR10763">
    <property type="entry name" value="CELL DIVISION CONTROL PROTEIN 6-RELATED"/>
    <property type="match status" value="1"/>
</dbReference>
<dbReference type="GO" id="GO:0005524">
    <property type="term" value="F:ATP binding"/>
    <property type="evidence" value="ECO:0007669"/>
    <property type="project" value="UniProtKB-UniRule"/>
</dbReference>
<comment type="caution">
    <text evidence="8">The sequence shown here is derived from an EMBL/GenBank/DDBJ whole genome shotgun (WGS) entry which is preliminary data.</text>
</comment>
<dbReference type="NCBIfam" id="TIGR02928">
    <property type="entry name" value="orc1/cdc6 family replication initiation protein"/>
    <property type="match status" value="1"/>
</dbReference>
<name>L9XD94_9EURY</name>
<accession>L9XD94</accession>
<dbReference type="Gene3D" id="1.10.10.10">
    <property type="entry name" value="Winged helix-like DNA-binding domain superfamily/Winged helix DNA-binding domain"/>
    <property type="match status" value="1"/>
</dbReference>
<dbReference type="InterPro" id="IPR027417">
    <property type="entry name" value="P-loop_NTPase"/>
</dbReference>
<evidence type="ECO:0000256" key="2">
    <source>
        <dbReference type="ARBA" id="ARBA00022705"/>
    </source>
</evidence>
<dbReference type="InterPro" id="IPR015163">
    <property type="entry name" value="Cdc6_C"/>
</dbReference>